<name>A0A1R2C966_9CILI</name>
<dbReference type="AlphaFoldDB" id="A0A1R2C966"/>
<gene>
    <name evidence="2" type="ORF">SteCoe_13088</name>
</gene>
<comment type="caution">
    <text evidence="2">The sequence shown here is derived from an EMBL/GenBank/DDBJ whole genome shotgun (WGS) entry which is preliminary data.</text>
</comment>
<feature type="compositionally biased region" description="Polar residues" evidence="1">
    <location>
        <begin position="389"/>
        <end position="401"/>
    </location>
</feature>
<reference evidence="2 3" key="1">
    <citation type="submission" date="2016-11" db="EMBL/GenBank/DDBJ databases">
        <title>The macronuclear genome of Stentor coeruleus: a giant cell with tiny introns.</title>
        <authorList>
            <person name="Slabodnick M."/>
            <person name="Ruby J.G."/>
            <person name="Reiff S.B."/>
            <person name="Swart E.C."/>
            <person name="Gosai S."/>
            <person name="Prabakaran S."/>
            <person name="Witkowska E."/>
            <person name="Larue G.E."/>
            <person name="Fisher S."/>
            <person name="Freeman R.M."/>
            <person name="Gunawardena J."/>
            <person name="Chu W."/>
            <person name="Stover N.A."/>
            <person name="Gregory B.D."/>
            <person name="Nowacki M."/>
            <person name="Derisi J."/>
            <person name="Roy S.W."/>
            <person name="Marshall W.F."/>
            <person name="Sood P."/>
        </authorList>
    </citation>
    <scope>NUCLEOTIDE SEQUENCE [LARGE SCALE GENOMIC DNA]</scope>
    <source>
        <strain evidence="2">WM001</strain>
    </source>
</reference>
<evidence type="ECO:0000313" key="2">
    <source>
        <dbReference type="EMBL" id="OMJ85549.1"/>
    </source>
</evidence>
<keyword evidence="3" id="KW-1185">Reference proteome</keyword>
<evidence type="ECO:0000313" key="3">
    <source>
        <dbReference type="Proteomes" id="UP000187209"/>
    </source>
</evidence>
<feature type="compositionally biased region" description="Low complexity" evidence="1">
    <location>
        <begin position="402"/>
        <end position="412"/>
    </location>
</feature>
<protein>
    <submittedName>
        <fullName evidence="2">Uncharacterized protein</fullName>
    </submittedName>
</protein>
<accession>A0A1R2C966</accession>
<organism evidence="2 3">
    <name type="scientific">Stentor coeruleus</name>
    <dbReference type="NCBI Taxonomy" id="5963"/>
    <lineage>
        <taxon>Eukaryota</taxon>
        <taxon>Sar</taxon>
        <taxon>Alveolata</taxon>
        <taxon>Ciliophora</taxon>
        <taxon>Postciliodesmatophora</taxon>
        <taxon>Heterotrichea</taxon>
        <taxon>Heterotrichida</taxon>
        <taxon>Stentoridae</taxon>
        <taxon>Stentor</taxon>
    </lineage>
</organism>
<feature type="region of interest" description="Disordered" evidence="1">
    <location>
        <begin position="366"/>
        <end position="414"/>
    </location>
</feature>
<feature type="compositionally biased region" description="Low complexity" evidence="1">
    <location>
        <begin position="375"/>
        <end position="388"/>
    </location>
</feature>
<dbReference type="EMBL" id="MPUH01000233">
    <property type="protein sequence ID" value="OMJ85549.1"/>
    <property type="molecule type" value="Genomic_DNA"/>
</dbReference>
<sequence length="453" mass="51991">MSSLKEEWASLMKLRESGFTDLTKKQEIKSRIFNNFYSVKQQNYREIEKEIDVQVKNDYEQLRAQFLKSIEINNRAITPEIPKKYDFGLKNVTLPPSANKANRPNLKSDDILGTFSINKAEDSKKENDFWTIKDTAKFSKSAELVEDRFEIHSIASNEMGISKKSYKVSQIDIFADLSPIARHMVMLSNEDEERYLKESSSRKDHIFGYFHIVHEEINRDELDRLEWSNIRKVVLGLAFRTEVLDIVIPPSLEKSSVDSDGNKNSISQCLSEPPVLVDTSIVKATNLKTSSSTVPMLPVSSDISLLEKEMISMMDSIKYSHSINNPEKLQALLDKSRDKLRNPKEVKHNPQFKAIFQVLSDLQKAGQSHSKSPISKKNIQPKPNQKKSTTPIRTNRMNKIDSQSSMSSAKSSKWIGGSKHIADFEDDNWVTPNLEKKKKETRHEMLYKLSMKK</sequence>
<proteinExistence type="predicted"/>
<dbReference type="Proteomes" id="UP000187209">
    <property type="component" value="Unassembled WGS sequence"/>
</dbReference>
<evidence type="ECO:0000256" key="1">
    <source>
        <dbReference type="SAM" id="MobiDB-lite"/>
    </source>
</evidence>